<dbReference type="Pfam" id="PF02646">
    <property type="entry name" value="RmuC"/>
    <property type="match status" value="1"/>
</dbReference>
<comment type="similarity">
    <text evidence="2">Belongs to the RmuC family.</text>
</comment>
<dbReference type="PANTHER" id="PTHR30563">
    <property type="entry name" value="DNA RECOMBINATION PROTEIN RMUC"/>
    <property type="match status" value="1"/>
</dbReference>
<dbReference type="GO" id="GO:0006310">
    <property type="term" value="P:DNA recombination"/>
    <property type="evidence" value="ECO:0007669"/>
    <property type="project" value="UniProtKB-KW"/>
</dbReference>
<name>A0A0S4N4M9_9BACT</name>
<dbReference type="InterPro" id="IPR003798">
    <property type="entry name" value="DNA_recombination_RmuC"/>
</dbReference>
<dbReference type="AlphaFoldDB" id="A0A0S4N4M9"/>
<keyword evidence="3 5" id="KW-0175">Coiled coil</keyword>
<reference evidence="7" key="1">
    <citation type="submission" date="2015-11" db="EMBL/GenBank/DDBJ databases">
        <authorList>
            <person name="Varghese N."/>
        </authorList>
    </citation>
    <scope>NUCLEOTIDE SEQUENCE [LARGE SCALE GENOMIC DNA]</scope>
</reference>
<gene>
    <name evidence="6" type="ORF">JGI1_01465</name>
</gene>
<evidence type="ECO:0000256" key="1">
    <source>
        <dbReference type="ARBA" id="ARBA00003416"/>
    </source>
</evidence>
<dbReference type="PANTHER" id="PTHR30563:SF0">
    <property type="entry name" value="DNA RECOMBINATION PROTEIN RMUC"/>
    <property type="match status" value="1"/>
</dbReference>
<evidence type="ECO:0000256" key="5">
    <source>
        <dbReference type="SAM" id="Coils"/>
    </source>
</evidence>
<organism evidence="6 7">
    <name type="scientific">Candidatus Thermokryptus mobilis</name>
    <dbReference type="NCBI Taxonomy" id="1643428"/>
    <lineage>
        <taxon>Bacteria</taxon>
        <taxon>Pseudomonadati</taxon>
        <taxon>Candidatus Kryptoniota</taxon>
        <taxon>Candidatus Thermokryptus</taxon>
    </lineage>
</organism>
<evidence type="ECO:0000256" key="4">
    <source>
        <dbReference type="ARBA" id="ARBA00023172"/>
    </source>
</evidence>
<dbReference type="STRING" id="1643428.GCA_001442855_01434"/>
<keyword evidence="4" id="KW-0233">DNA recombination</keyword>
<dbReference type="Proteomes" id="UP000320623">
    <property type="component" value="Unassembled WGS sequence"/>
</dbReference>
<proteinExistence type="inferred from homology"/>
<evidence type="ECO:0000256" key="2">
    <source>
        <dbReference type="ARBA" id="ARBA00009840"/>
    </source>
</evidence>
<protein>
    <submittedName>
        <fullName evidence="6">DNA recombination protein RmuC</fullName>
    </submittedName>
</protein>
<evidence type="ECO:0000313" key="7">
    <source>
        <dbReference type="Proteomes" id="UP000320623"/>
    </source>
</evidence>
<comment type="function">
    <text evidence="1">Involved in DNA recombination.</text>
</comment>
<feature type="coiled-coil region" evidence="5">
    <location>
        <begin position="110"/>
        <end position="137"/>
    </location>
</feature>
<evidence type="ECO:0000256" key="3">
    <source>
        <dbReference type="ARBA" id="ARBA00023054"/>
    </source>
</evidence>
<keyword evidence="7" id="KW-1185">Reference proteome</keyword>
<dbReference type="RefSeq" id="WP_140945204.1">
    <property type="nucleotide sequence ID" value="NZ_FAOO01000009.1"/>
</dbReference>
<sequence>MSEIILLFIFFLVLLGIFLFLILKQSQRNVQIWQQEVSNLRLEFKQELQGTIQSVNSQVQGVTSQVNAVALQLSNHVNQTINQMLTAVGDALKSITEQVGQSTGLVSQRLDNAAKIIAELQKQVGQLQQETSQIKSVGQSISKLEDLFKGQQFRGKFGEFSLKKLIEDVLPSDFYEFQYSFRNGQRVDAVIKFQDRILPIDSKFPLDNYVKMRETKDDVERDKVRKEFFKDVKNRVNEIAKKYILPDENTFDFAMMYIPSDGVYYDLISGDDGSEILEYMHSQKVIPVSPSIFYAQLRVFTLGFRAIQVEKNAKRIVDSLSRLRTELLKLIDEFQTLGRHINSAQSKYIEVSGKLMQFKSSVEQITSYGMTAD</sequence>
<accession>A0A0S4N4M9</accession>
<evidence type="ECO:0000313" key="6">
    <source>
        <dbReference type="EMBL" id="CUU06247.1"/>
    </source>
</evidence>
<dbReference type="EMBL" id="FAOO01000009">
    <property type="protein sequence ID" value="CUU06247.1"/>
    <property type="molecule type" value="Genomic_DNA"/>
</dbReference>
<dbReference type="OrthoDB" id="370725at2"/>